<evidence type="ECO:0000313" key="11">
    <source>
        <dbReference type="Proteomes" id="UP000030008"/>
    </source>
</evidence>
<keyword evidence="8" id="KW-0479">Metal-binding</keyword>
<feature type="binding site" evidence="8">
    <location>
        <position position="198"/>
    </location>
    <ligand>
        <name>Zn(2+)</name>
        <dbReference type="ChEBI" id="CHEBI:29105"/>
    </ligand>
</feature>
<keyword evidence="4" id="KW-0285">Flavoprotein</keyword>
<accession>A0A099I303</accession>
<dbReference type="GO" id="GO:0008168">
    <property type="term" value="F:methyltransferase activity"/>
    <property type="evidence" value="ECO:0007669"/>
    <property type="project" value="UniProtKB-UniRule"/>
</dbReference>
<evidence type="ECO:0000259" key="9">
    <source>
        <dbReference type="PROSITE" id="PS50970"/>
    </source>
</evidence>
<dbReference type="GO" id="GO:0032259">
    <property type="term" value="P:methylation"/>
    <property type="evidence" value="ECO:0007669"/>
    <property type="project" value="UniProtKB-KW"/>
</dbReference>
<comment type="cofactor">
    <cofactor evidence="1">
        <name>FAD</name>
        <dbReference type="ChEBI" id="CHEBI:57692"/>
    </cofactor>
</comment>
<reference evidence="10 11" key="1">
    <citation type="submission" date="2014-08" db="EMBL/GenBank/DDBJ databases">
        <title>Clostridium innocuum, an unnegligible vancomycin-resistant pathogen causing extra-intestinal infections.</title>
        <authorList>
            <person name="Feng Y."/>
            <person name="Chiu C.-H."/>
        </authorList>
    </citation>
    <scope>NUCLEOTIDE SEQUENCE [LARGE SCALE GENOMIC DNA]</scope>
    <source>
        <strain evidence="10 11">AN88</strain>
    </source>
</reference>
<evidence type="ECO:0000256" key="8">
    <source>
        <dbReference type="PROSITE-ProRule" id="PRU00333"/>
    </source>
</evidence>
<dbReference type="InterPro" id="IPR003171">
    <property type="entry name" value="Mehydrof_redctse-like"/>
</dbReference>
<dbReference type="Proteomes" id="UP000030008">
    <property type="component" value="Unassembled WGS sequence"/>
</dbReference>
<evidence type="ECO:0000256" key="6">
    <source>
        <dbReference type="ARBA" id="ARBA00022827"/>
    </source>
</evidence>
<dbReference type="PANTHER" id="PTHR11103:SF18">
    <property type="entry name" value="SLR1189 PROTEIN"/>
    <property type="match status" value="1"/>
</dbReference>
<keyword evidence="3 8" id="KW-0489">Methyltransferase</keyword>
<dbReference type="RefSeq" id="WP_044906348.1">
    <property type="nucleotide sequence ID" value="NZ_JQIF01000069.1"/>
</dbReference>
<dbReference type="Pfam" id="PF02219">
    <property type="entry name" value="MTHFR"/>
    <property type="match status" value="1"/>
</dbReference>
<evidence type="ECO:0000256" key="3">
    <source>
        <dbReference type="ARBA" id="ARBA00022603"/>
    </source>
</evidence>
<protein>
    <submittedName>
        <fullName evidence="10">5,10-methylenetetrahydrofolate reductase</fullName>
    </submittedName>
</protein>
<dbReference type="PROSITE" id="PS50970">
    <property type="entry name" value="HCY"/>
    <property type="match status" value="1"/>
</dbReference>
<dbReference type="NCBIfam" id="NF006396">
    <property type="entry name" value="PRK08645.1"/>
    <property type="match status" value="1"/>
</dbReference>
<name>A0A099I303_CLOIN</name>
<dbReference type="UniPathway" id="UPA00193"/>
<evidence type="ECO:0000256" key="1">
    <source>
        <dbReference type="ARBA" id="ARBA00001974"/>
    </source>
</evidence>
<dbReference type="Gene3D" id="3.20.20.330">
    <property type="entry name" value="Homocysteine-binding-like domain"/>
    <property type="match status" value="1"/>
</dbReference>
<sequence>MIENYLNTQGYMLFDGAFGTYYAQRYAEDQKPCEMANLNHPKRVAAIHQEYIEAGADAIKTNTFSANEQHLECSWEMIRRILQEGYRIAKEAAKDKVKVFADIGPIMEQKNVSLAQQYQRIVDVFLAEGADCFLFETLLNTQELHAVTSYIKEQCPQACIIVSFAVTADGYSRQGIAMSRLLQDCLADEHVDACGLNCVCGPMHMKRLLDSIDRTQKPILIMPNAGYPTILANRTYFRDSSTYFAKEMREIWQKGARLLGGCCGTTPVYIQKTREALQEHKIIQKVQQPAQETQRIPQEDHNPLRRKLQRKQPVIAVEFDPPANCEIERFMNHVEFLKEAGVDAVTIADCPIARARVDSSLIACKLHRELGLDVIPHMTCRDRNINATKALLFGLQIEGIRNVLVVTGDPIPSEDRQEVKGVFNFNSQILAGYIRDLNATMFTSPFMVFGALNLNAVNFEAELAKAKRKVTQGMEGFLTQPVHSRQALFNLKRARKELQAYILGGVLPIVSHRNAVYMNNEISGIEVDEEIVAMYEGTTRKEAQKLAVDISCKTMDEMRPYIDGYYLITPFNRVEIIADMITYIHKQ</sequence>
<dbReference type="EMBL" id="JQIF01000069">
    <property type="protein sequence ID" value="KGJ52354.1"/>
    <property type="molecule type" value="Genomic_DNA"/>
</dbReference>
<dbReference type="CDD" id="cd00537">
    <property type="entry name" value="MTHFR"/>
    <property type="match status" value="1"/>
</dbReference>
<evidence type="ECO:0000256" key="2">
    <source>
        <dbReference type="ARBA" id="ARBA00004777"/>
    </source>
</evidence>
<evidence type="ECO:0000256" key="7">
    <source>
        <dbReference type="ARBA" id="ARBA00023002"/>
    </source>
</evidence>
<dbReference type="GO" id="GO:0006555">
    <property type="term" value="P:methionine metabolic process"/>
    <property type="evidence" value="ECO:0007669"/>
    <property type="project" value="InterPro"/>
</dbReference>
<evidence type="ECO:0000256" key="4">
    <source>
        <dbReference type="ARBA" id="ARBA00022630"/>
    </source>
</evidence>
<comment type="pathway">
    <text evidence="2">One-carbon metabolism; tetrahydrofolate interconversion.</text>
</comment>
<feature type="binding site" evidence="8">
    <location>
        <position position="262"/>
    </location>
    <ligand>
        <name>Zn(2+)</name>
        <dbReference type="ChEBI" id="CHEBI:29105"/>
    </ligand>
</feature>
<keyword evidence="8" id="KW-0862">Zinc</keyword>
<proteinExistence type="predicted"/>
<organism evidence="10 11">
    <name type="scientific">Clostridium innocuum</name>
    <dbReference type="NCBI Taxonomy" id="1522"/>
    <lineage>
        <taxon>Bacteria</taxon>
        <taxon>Bacillati</taxon>
        <taxon>Bacillota</taxon>
        <taxon>Clostridia</taxon>
        <taxon>Eubacteriales</taxon>
        <taxon>Clostridiaceae</taxon>
        <taxon>Clostridium</taxon>
    </lineage>
</organism>
<dbReference type="InterPro" id="IPR003726">
    <property type="entry name" value="HCY_dom"/>
</dbReference>
<evidence type="ECO:0000256" key="5">
    <source>
        <dbReference type="ARBA" id="ARBA00022679"/>
    </source>
</evidence>
<dbReference type="SUPFAM" id="SSF51730">
    <property type="entry name" value="FAD-linked oxidoreductase"/>
    <property type="match status" value="1"/>
</dbReference>
<dbReference type="GO" id="GO:0035999">
    <property type="term" value="P:tetrahydrofolate interconversion"/>
    <property type="evidence" value="ECO:0007669"/>
    <property type="project" value="UniProtKB-UniPathway"/>
</dbReference>
<feature type="binding site" evidence="8">
    <location>
        <position position="263"/>
    </location>
    <ligand>
        <name>Zn(2+)</name>
        <dbReference type="ChEBI" id="CHEBI:29105"/>
    </ligand>
</feature>
<dbReference type="GO" id="GO:0004489">
    <property type="term" value="F:methylenetetrahydrofolate reductase [NAD(P)H] activity"/>
    <property type="evidence" value="ECO:0007669"/>
    <property type="project" value="InterPro"/>
</dbReference>
<dbReference type="InterPro" id="IPR029041">
    <property type="entry name" value="FAD-linked_oxidoreductase-like"/>
</dbReference>
<gene>
    <name evidence="10" type="ORF">CIAN88_15025</name>
</gene>
<dbReference type="GO" id="GO:0046872">
    <property type="term" value="F:metal ion binding"/>
    <property type="evidence" value="ECO:0007669"/>
    <property type="project" value="UniProtKB-KW"/>
</dbReference>
<dbReference type="Pfam" id="PF02574">
    <property type="entry name" value="S-methyl_trans"/>
    <property type="match status" value="1"/>
</dbReference>
<comment type="caution">
    <text evidence="10">The sequence shown here is derived from an EMBL/GenBank/DDBJ whole genome shotgun (WGS) entry which is preliminary data.</text>
</comment>
<keyword evidence="6" id="KW-0274">FAD</keyword>
<evidence type="ECO:0000313" key="10">
    <source>
        <dbReference type="EMBL" id="KGJ52354.1"/>
    </source>
</evidence>
<dbReference type="AlphaFoldDB" id="A0A099I303"/>
<dbReference type="InterPro" id="IPR036589">
    <property type="entry name" value="HCY_dom_sf"/>
</dbReference>
<dbReference type="SUPFAM" id="SSF82282">
    <property type="entry name" value="Homocysteine S-methyltransferase"/>
    <property type="match status" value="1"/>
</dbReference>
<comment type="cofactor">
    <cofactor evidence="8">
        <name>Zn(2+)</name>
        <dbReference type="ChEBI" id="CHEBI:29105"/>
    </cofactor>
</comment>
<keyword evidence="7" id="KW-0560">Oxidoreductase</keyword>
<dbReference type="Gene3D" id="3.20.20.220">
    <property type="match status" value="1"/>
</dbReference>
<keyword evidence="5 8" id="KW-0808">Transferase</keyword>
<dbReference type="PANTHER" id="PTHR11103">
    <property type="entry name" value="SLR1189 PROTEIN"/>
    <property type="match status" value="1"/>
</dbReference>
<feature type="domain" description="Hcy-binding" evidence="9">
    <location>
        <begin position="1"/>
        <end position="277"/>
    </location>
</feature>